<comment type="caution">
    <text evidence="4">The sequence shown here is derived from an EMBL/GenBank/DDBJ whole genome shotgun (WGS) entry which is preliminary data.</text>
</comment>
<dbReference type="CDD" id="cd03801">
    <property type="entry name" value="GT4_PimA-like"/>
    <property type="match status" value="1"/>
</dbReference>
<name>A0A2I1JZ43_9LACT</name>
<gene>
    <name evidence="4" type="ORF">CYJ57_05030</name>
</gene>
<dbReference type="PANTHER" id="PTHR46401:SF2">
    <property type="entry name" value="GLYCOSYLTRANSFERASE WBBK-RELATED"/>
    <property type="match status" value="1"/>
</dbReference>
<feature type="domain" description="Glycosyltransferase subfamily 4-like N-terminal" evidence="3">
    <location>
        <begin position="95"/>
        <end position="190"/>
    </location>
</feature>
<dbReference type="RefSeq" id="WP_101954322.1">
    <property type="nucleotide sequence ID" value="NZ_PKHE01000011.1"/>
</dbReference>
<evidence type="ECO:0000256" key="1">
    <source>
        <dbReference type="ARBA" id="ARBA00022679"/>
    </source>
</evidence>
<dbReference type="InterPro" id="IPR001296">
    <property type="entry name" value="Glyco_trans_1"/>
</dbReference>
<dbReference type="InterPro" id="IPR028098">
    <property type="entry name" value="Glyco_trans_4-like_N"/>
</dbReference>
<sequence>MKVLHVLAQLPVRTGSGVYYTNLIDGLSHDTDLIQGAIYGIQSPYQVDLNVAYENPVVFKTETLPFPIAGMSDEMPYENTVYSQMTDAMVEQWQQAFLERLNHAKEHFQPDIIIAHHLWYLTSMIVELFPNIPIVGVCHGTDIRQTLQHPILAERYVKHLDQLALVFALSDKDKAQIHQLYQVPEEKIFVSAAGFNQQLFNTEGVLRSHDSIEVVYAGKIAHAKGVYQLAQAYPALKQRYPMLKFSIIGSIDDKNRDLLYNYAEHLDDFNIFDVKSQAHLAEYMKQADIFVLPSYYEGMGLIAIEALACQMRVVVTEIEGLMELLGPTVNQSDVIEYVGLPRLKNQDEPYEEDIPAYVERLEAAIAKQIDRTLEGVPFDDRIYQLIIRHSWGEVTKQQLQRIKQLV</sequence>
<proteinExistence type="predicted"/>
<evidence type="ECO:0000259" key="3">
    <source>
        <dbReference type="Pfam" id="PF13439"/>
    </source>
</evidence>
<dbReference type="Gene3D" id="3.40.50.2000">
    <property type="entry name" value="Glycogen Phosphorylase B"/>
    <property type="match status" value="2"/>
</dbReference>
<dbReference type="Pfam" id="PF13439">
    <property type="entry name" value="Glyco_transf_4"/>
    <property type="match status" value="1"/>
</dbReference>
<dbReference type="GO" id="GO:0016757">
    <property type="term" value="F:glycosyltransferase activity"/>
    <property type="evidence" value="ECO:0007669"/>
    <property type="project" value="InterPro"/>
</dbReference>
<dbReference type="EMBL" id="PKHE01000011">
    <property type="protein sequence ID" value="PKY88674.1"/>
    <property type="molecule type" value="Genomic_DNA"/>
</dbReference>
<keyword evidence="1" id="KW-0808">Transferase</keyword>
<evidence type="ECO:0000313" key="5">
    <source>
        <dbReference type="Proteomes" id="UP000234384"/>
    </source>
</evidence>
<dbReference type="Proteomes" id="UP000234384">
    <property type="component" value="Unassembled WGS sequence"/>
</dbReference>
<organism evidence="4 5">
    <name type="scientific">Falseniella ignava</name>
    <dbReference type="NCBI Taxonomy" id="137730"/>
    <lineage>
        <taxon>Bacteria</taxon>
        <taxon>Bacillati</taxon>
        <taxon>Bacillota</taxon>
        <taxon>Bacilli</taxon>
        <taxon>Lactobacillales</taxon>
        <taxon>Aerococcaceae</taxon>
        <taxon>Falseniella</taxon>
    </lineage>
</organism>
<dbReference type="SUPFAM" id="SSF53756">
    <property type="entry name" value="UDP-Glycosyltransferase/glycogen phosphorylase"/>
    <property type="match status" value="1"/>
</dbReference>
<protein>
    <submittedName>
        <fullName evidence="4">Uncharacterized protein</fullName>
    </submittedName>
</protein>
<evidence type="ECO:0000313" key="4">
    <source>
        <dbReference type="EMBL" id="PKY88674.1"/>
    </source>
</evidence>
<reference evidence="4 5" key="1">
    <citation type="submission" date="2017-12" db="EMBL/GenBank/DDBJ databases">
        <title>Phylogenetic diversity of female urinary microbiome.</title>
        <authorList>
            <person name="Thomas-White K."/>
            <person name="Wolfe A.J."/>
        </authorList>
    </citation>
    <scope>NUCLEOTIDE SEQUENCE [LARGE SCALE GENOMIC DNA]</scope>
    <source>
        <strain evidence="4 5">UMB0898</strain>
    </source>
</reference>
<dbReference type="Pfam" id="PF00534">
    <property type="entry name" value="Glycos_transf_1"/>
    <property type="match status" value="1"/>
</dbReference>
<evidence type="ECO:0000259" key="2">
    <source>
        <dbReference type="Pfam" id="PF00534"/>
    </source>
</evidence>
<feature type="domain" description="Glycosyl transferase family 1" evidence="2">
    <location>
        <begin position="208"/>
        <end position="330"/>
    </location>
</feature>
<accession>A0A2I1JZ43</accession>
<dbReference type="AlphaFoldDB" id="A0A2I1JZ43"/>
<dbReference type="GO" id="GO:0009103">
    <property type="term" value="P:lipopolysaccharide biosynthetic process"/>
    <property type="evidence" value="ECO:0007669"/>
    <property type="project" value="TreeGrafter"/>
</dbReference>
<dbReference type="OrthoDB" id="9804196at2"/>
<dbReference type="PANTHER" id="PTHR46401">
    <property type="entry name" value="GLYCOSYLTRANSFERASE WBBK-RELATED"/>
    <property type="match status" value="1"/>
</dbReference>